<dbReference type="AlphaFoldDB" id="A0A239EV75"/>
<keyword evidence="3" id="KW-1003">Cell membrane</keyword>
<feature type="domain" description="Tripartite ATP-independent periplasmic transporters DctQ component" evidence="10">
    <location>
        <begin position="23"/>
        <end position="150"/>
    </location>
</feature>
<gene>
    <name evidence="11" type="ORF">SAMN05446037_101126</name>
</gene>
<dbReference type="RefSeq" id="WP_089283205.1">
    <property type="nucleotide sequence ID" value="NZ_FZOJ01000011.1"/>
</dbReference>
<name>A0A239EV75_9FIRM</name>
<evidence type="ECO:0000256" key="4">
    <source>
        <dbReference type="ARBA" id="ARBA00022519"/>
    </source>
</evidence>
<organism evidence="11 12">
    <name type="scientific">Anaerovirgula multivorans</name>
    <dbReference type="NCBI Taxonomy" id="312168"/>
    <lineage>
        <taxon>Bacteria</taxon>
        <taxon>Bacillati</taxon>
        <taxon>Bacillota</taxon>
        <taxon>Clostridia</taxon>
        <taxon>Peptostreptococcales</taxon>
        <taxon>Natronincolaceae</taxon>
        <taxon>Anaerovirgula</taxon>
    </lineage>
</organism>
<dbReference type="Proteomes" id="UP000198304">
    <property type="component" value="Unassembled WGS sequence"/>
</dbReference>
<dbReference type="PANTHER" id="PTHR35011">
    <property type="entry name" value="2,3-DIKETO-L-GULONATE TRAP TRANSPORTER SMALL PERMEASE PROTEIN YIAM"/>
    <property type="match status" value="1"/>
</dbReference>
<keyword evidence="7 9" id="KW-0472">Membrane</keyword>
<evidence type="ECO:0000256" key="9">
    <source>
        <dbReference type="SAM" id="Phobius"/>
    </source>
</evidence>
<evidence type="ECO:0000256" key="8">
    <source>
        <dbReference type="ARBA" id="ARBA00038436"/>
    </source>
</evidence>
<keyword evidence="12" id="KW-1185">Reference proteome</keyword>
<sequence>MKTIKNILDRIVEFFCIGIMGIMTILVTWQVFTRYVLNNPSTITEQSAQYLFVWLVLYGAAYVFGKRDHMSITFIKDKMPFKIKTAMEIIQEIVIALFALGVMVYGGYISSLRQMAQLDAALQIPIGIIYSAIPISGGFIIFYTIYNIKSIVEKLKHSDEQVKKSSSERFIG</sequence>
<evidence type="ECO:0000256" key="3">
    <source>
        <dbReference type="ARBA" id="ARBA00022475"/>
    </source>
</evidence>
<evidence type="ECO:0000313" key="12">
    <source>
        <dbReference type="Proteomes" id="UP000198304"/>
    </source>
</evidence>
<evidence type="ECO:0000259" key="10">
    <source>
        <dbReference type="Pfam" id="PF04290"/>
    </source>
</evidence>
<evidence type="ECO:0000256" key="1">
    <source>
        <dbReference type="ARBA" id="ARBA00004429"/>
    </source>
</evidence>
<keyword evidence="2" id="KW-0813">Transport</keyword>
<evidence type="ECO:0000256" key="6">
    <source>
        <dbReference type="ARBA" id="ARBA00022989"/>
    </source>
</evidence>
<feature type="transmembrane region" description="Helical" evidence="9">
    <location>
        <begin position="120"/>
        <end position="146"/>
    </location>
</feature>
<comment type="subcellular location">
    <subcellularLocation>
        <location evidence="1">Cell inner membrane</location>
        <topology evidence="1">Multi-pass membrane protein</topology>
    </subcellularLocation>
</comment>
<keyword evidence="4" id="KW-0997">Cell inner membrane</keyword>
<dbReference type="PANTHER" id="PTHR35011:SF2">
    <property type="entry name" value="2,3-DIKETO-L-GULONATE TRAP TRANSPORTER SMALL PERMEASE PROTEIN YIAM"/>
    <property type="match status" value="1"/>
</dbReference>
<dbReference type="InterPro" id="IPR007387">
    <property type="entry name" value="TRAP_DctQ"/>
</dbReference>
<comment type="similarity">
    <text evidence="8">Belongs to the TRAP transporter small permease family.</text>
</comment>
<feature type="transmembrane region" description="Helical" evidence="9">
    <location>
        <begin position="47"/>
        <end position="65"/>
    </location>
</feature>
<evidence type="ECO:0000313" key="11">
    <source>
        <dbReference type="EMBL" id="SNS47953.1"/>
    </source>
</evidence>
<feature type="transmembrane region" description="Helical" evidence="9">
    <location>
        <begin position="86"/>
        <end position="108"/>
    </location>
</feature>
<evidence type="ECO:0000256" key="2">
    <source>
        <dbReference type="ARBA" id="ARBA00022448"/>
    </source>
</evidence>
<proteinExistence type="inferred from homology"/>
<dbReference type="GO" id="GO:0005886">
    <property type="term" value="C:plasma membrane"/>
    <property type="evidence" value="ECO:0007669"/>
    <property type="project" value="UniProtKB-SubCell"/>
</dbReference>
<keyword evidence="6 9" id="KW-1133">Transmembrane helix</keyword>
<evidence type="ECO:0000256" key="5">
    <source>
        <dbReference type="ARBA" id="ARBA00022692"/>
    </source>
</evidence>
<dbReference type="InterPro" id="IPR055348">
    <property type="entry name" value="DctQ"/>
</dbReference>
<reference evidence="11 12" key="1">
    <citation type="submission" date="2017-06" db="EMBL/GenBank/DDBJ databases">
        <authorList>
            <person name="Kim H.J."/>
            <person name="Triplett B.A."/>
        </authorList>
    </citation>
    <scope>NUCLEOTIDE SEQUENCE [LARGE SCALE GENOMIC DNA]</scope>
    <source>
        <strain evidence="11 12">SCA</strain>
    </source>
</reference>
<dbReference type="EMBL" id="FZOJ01000011">
    <property type="protein sequence ID" value="SNS47953.1"/>
    <property type="molecule type" value="Genomic_DNA"/>
</dbReference>
<dbReference type="Pfam" id="PF04290">
    <property type="entry name" value="DctQ"/>
    <property type="match status" value="1"/>
</dbReference>
<dbReference type="GO" id="GO:0015740">
    <property type="term" value="P:C4-dicarboxylate transport"/>
    <property type="evidence" value="ECO:0007669"/>
    <property type="project" value="TreeGrafter"/>
</dbReference>
<accession>A0A239EV75</accession>
<protein>
    <submittedName>
        <fullName evidence="11">TRAP-type C4-dicarboxylate transport system, small permease component</fullName>
    </submittedName>
</protein>
<feature type="transmembrane region" description="Helical" evidence="9">
    <location>
        <begin position="12"/>
        <end position="32"/>
    </location>
</feature>
<evidence type="ECO:0000256" key="7">
    <source>
        <dbReference type="ARBA" id="ARBA00023136"/>
    </source>
</evidence>
<dbReference type="OrthoDB" id="9814265at2"/>
<dbReference type="GO" id="GO:0022857">
    <property type="term" value="F:transmembrane transporter activity"/>
    <property type="evidence" value="ECO:0007669"/>
    <property type="project" value="TreeGrafter"/>
</dbReference>
<keyword evidence="5 9" id="KW-0812">Transmembrane</keyword>